<dbReference type="Gene3D" id="3.30.420.280">
    <property type="match status" value="1"/>
</dbReference>
<sequence>MPLSLAQEQIANSPKRFRTAICGRRFGKTYLAIRELARFARFPNSVCWYIAPTRMQGKGIVWEELKDRLGKLNWIAKTNESELTITLVNGSEITVKSADSYDRMRGFSVNFCVFDEFADMDPEVWTVVRPTLSDTQGHAFFIGTPKGGRSSWAYDIYTAEVKNPDAWQSWTFTTLDGGRVLPEEIEAAKADMDERMFRQEYMATWEESAGQVYYAFSREHNVKTPEYLNTDAIYIGADFNITPLCASIAVRQGETLYVIDEITLYSSNTDELADEIKSRYPNSKVFLYPDPAGSARSTKSGGRSDHTILANAGFIVKAPRAHTPIRDRVNAVNSRLCSATGIRSLYISPKCKYTIQCLERQVYKEGSTAIPEKGEFDHMNDALGYMVDYLWPVKRDREYQPPGRWLHQIG</sequence>
<dbReference type="Pfam" id="PF03237">
    <property type="entry name" value="Terminase_6N"/>
    <property type="match status" value="1"/>
</dbReference>
<protein>
    <submittedName>
        <fullName evidence="1">Terminase-like family</fullName>
    </submittedName>
</protein>
<proteinExistence type="predicted"/>
<name>A0A6J7X345_9CAUD</name>
<dbReference type="InterPro" id="IPR027417">
    <property type="entry name" value="P-loop_NTPase"/>
</dbReference>
<dbReference type="EMBL" id="LR798332">
    <property type="protein sequence ID" value="CAB5223692.1"/>
    <property type="molecule type" value="Genomic_DNA"/>
</dbReference>
<evidence type="ECO:0000313" key="1">
    <source>
        <dbReference type="EMBL" id="CAB5223692.1"/>
    </source>
</evidence>
<dbReference type="Gene3D" id="3.40.50.300">
    <property type="entry name" value="P-loop containing nucleotide triphosphate hydrolases"/>
    <property type="match status" value="1"/>
</dbReference>
<accession>A0A6J7X345</accession>
<organism evidence="1">
    <name type="scientific">uncultured Caudovirales phage</name>
    <dbReference type="NCBI Taxonomy" id="2100421"/>
    <lineage>
        <taxon>Viruses</taxon>
        <taxon>Duplodnaviria</taxon>
        <taxon>Heunggongvirae</taxon>
        <taxon>Uroviricota</taxon>
        <taxon>Caudoviricetes</taxon>
        <taxon>Peduoviridae</taxon>
        <taxon>Maltschvirus</taxon>
        <taxon>Maltschvirus maltsch</taxon>
    </lineage>
</organism>
<reference evidence="1" key="1">
    <citation type="submission" date="2020-05" db="EMBL/GenBank/DDBJ databases">
        <authorList>
            <person name="Chiriac C."/>
            <person name="Salcher M."/>
            <person name="Ghai R."/>
            <person name="Kavagutti S V."/>
        </authorList>
    </citation>
    <scope>NUCLEOTIDE SEQUENCE</scope>
</reference>
<gene>
    <name evidence="1" type="ORF">UFOVP389_4</name>
</gene>